<reference evidence="10 11" key="1">
    <citation type="journal article" date="2017" name="Int. J. Syst. Evol. Microbiol.">
        <title>Ramlibacter alkalitolerans sp. nov., alkali-tolerant bacterium isolated from soil of ginseng.</title>
        <authorList>
            <person name="Lee D.H."/>
            <person name="Cha C.J."/>
        </authorList>
    </citation>
    <scope>NUCLEOTIDE SEQUENCE [LARGE SCALE GENOMIC DNA]</scope>
    <source>
        <strain evidence="10 11">KACC 19305</strain>
    </source>
</reference>
<dbReference type="InterPro" id="IPR018510">
    <property type="entry name" value="DAP_epimerase_AS"/>
</dbReference>
<feature type="binding site" evidence="8">
    <location>
        <position position="170"/>
    </location>
    <ligand>
        <name>substrate</name>
    </ligand>
</feature>
<dbReference type="EC" id="5.1.1.7" evidence="3 8"/>
<dbReference type="RefSeq" id="WP_201686980.1">
    <property type="nucleotide sequence ID" value="NZ_JAEQND010000001.1"/>
</dbReference>
<feature type="active site" description="Proton acceptor" evidence="8">
    <location>
        <position position="230"/>
    </location>
</feature>
<feature type="binding site" evidence="8">
    <location>
        <begin position="231"/>
        <end position="232"/>
    </location>
    <ligand>
        <name>substrate</name>
    </ligand>
</feature>
<evidence type="ECO:0000256" key="6">
    <source>
        <dbReference type="ARBA" id="ARBA00023235"/>
    </source>
</evidence>
<comment type="subcellular location">
    <subcellularLocation>
        <location evidence="8">Cytoplasm</location>
    </subcellularLocation>
</comment>
<feature type="binding site" evidence="8">
    <location>
        <position position="203"/>
    </location>
    <ligand>
        <name>substrate</name>
    </ligand>
</feature>
<feature type="binding site" evidence="8">
    <location>
        <position position="13"/>
    </location>
    <ligand>
        <name>substrate</name>
    </ligand>
</feature>
<keyword evidence="4 8" id="KW-0028">Amino-acid biosynthesis</keyword>
<comment type="similarity">
    <text evidence="2 8">Belongs to the diaminopimelate epimerase family.</text>
</comment>
<feature type="active site" description="Proton donor" evidence="8">
    <location>
        <position position="75"/>
    </location>
</feature>
<feature type="binding site" evidence="8">
    <location>
        <begin position="76"/>
        <end position="77"/>
    </location>
    <ligand>
        <name>substrate</name>
    </ligand>
</feature>
<evidence type="ECO:0000256" key="2">
    <source>
        <dbReference type="ARBA" id="ARBA00010219"/>
    </source>
</evidence>
<protein>
    <recommendedName>
        <fullName evidence="3 8">Diaminopimelate epimerase</fullName>
        <shortName evidence="8">DAP epimerase</shortName>
        <ecNumber evidence="3 8">5.1.1.7</ecNumber>
    </recommendedName>
    <alternativeName>
        <fullName evidence="8">PLP-independent amino acid racemase</fullName>
    </alternativeName>
</protein>
<evidence type="ECO:0000256" key="4">
    <source>
        <dbReference type="ARBA" id="ARBA00022605"/>
    </source>
</evidence>
<evidence type="ECO:0000256" key="5">
    <source>
        <dbReference type="ARBA" id="ARBA00023154"/>
    </source>
</evidence>
<comment type="catalytic activity">
    <reaction evidence="7 8">
        <text>(2S,6S)-2,6-diaminopimelate = meso-2,6-diaminopimelate</text>
        <dbReference type="Rhea" id="RHEA:15393"/>
        <dbReference type="ChEBI" id="CHEBI:57609"/>
        <dbReference type="ChEBI" id="CHEBI:57791"/>
        <dbReference type="EC" id="5.1.1.7"/>
    </reaction>
</comment>
<comment type="subunit">
    <text evidence="8">Homodimer.</text>
</comment>
<dbReference type="PANTHER" id="PTHR31689">
    <property type="entry name" value="DIAMINOPIMELATE EPIMERASE, CHLOROPLASTIC"/>
    <property type="match status" value="1"/>
</dbReference>
<feature type="binding site" evidence="8">
    <location>
        <position position="46"/>
    </location>
    <ligand>
        <name>substrate</name>
    </ligand>
</feature>
<dbReference type="NCBIfam" id="TIGR00652">
    <property type="entry name" value="DapF"/>
    <property type="match status" value="1"/>
</dbReference>
<evidence type="ECO:0000313" key="11">
    <source>
        <dbReference type="Proteomes" id="UP000622707"/>
    </source>
</evidence>
<dbReference type="HAMAP" id="MF_00197">
    <property type="entry name" value="DAP_epimerase"/>
    <property type="match status" value="1"/>
</dbReference>
<feature type="site" description="Could be important to modulate the pK values of the two catalytic cysteine residues" evidence="8">
    <location>
        <position position="172"/>
    </location>
</feature>
<dbReference type="PROSITE" id="PS01326">
    <property type="entry name" value="DAP_EPIMERASE"/>
    <property type="match status" value="1"/>
</dbReference>
<comment type="caution">
    <text evidence="10">The sequence shown here is derived from an EMBL/GenBank/DDBJ whole genome shotgun (WGS) entry which is preliminary data.</text>
</comment>
<organism evidence="10 11">
    <name type="scientific">Ramlibacter alkalitolerans</name>
    <dbReference type="NCBI Taxonomy" id="2039631"/>
    <lineage>
        <taxon>Bacteria</taxon>
        <taxon>Pseudomonadati</taxon>
        <taxon>Pseudomonadota</taxon>
        <taxon>Betaproteobacteria</taxon>
        <taxon>Burkholderiales</taxon>
        <taxon>Comamonadaceae</taxon>
        <taxon>Ramlibacter</taxon>
    </lineage>
</organism>
<evidence type="ECO:0000256" key="1">
    <source>
        <dbReference type="ARBA" id="ARBA00005196"/>
    </source>
</evidence>
<sequence>MRIRFTKMQGAGNDFVVLDETRQRLELSPAHYRQLADRHFGIGADQILSVRPSPAPGVDFEYVIHNADGGQVEQCGNGARCFARYVVDKGLARGQRIRVQTLSGVIEPQLNPDGRVTVDMGAPVFDLPAVPFDAAGLSPHREGDWHQWHLALEVDAESEIVAVAVLSMGNPHAVLEVADVEQAPVHGQGPAIEHHPRFPKRVNAGFMQVVDRGRIRLRVWERGVGETLACGTGACAAVVAGIRLGRLDARVDVETRGGLLTIEWAGGDAPVRMTGPAMTVFEGEIELQE</sequence>
<dbReference type="GO" id="GO:0008837">
    <property type="term" value="F:diaminopimelate epimerase activity"/>
    <property type="evidence" value="ECO:0007669"/>
    <property type="project" value="UniProtKB-EC"/>
</dbReference>
<gene>
    <name evidence="8 10" type="primary">dapF</name>
    <name evidence="10" type="ORF">JI746_01375</name>
</gene>
<dbReference type="PANTHER" id="PTHR31689:SF0">
    <property type="entry name" value="DIAMINOPIMELATE EPIMERASE"/>
    <property type="match status" value="1"/>
</dbReference>
<evidence type="ECO:0000256" key="9">
    <source>
        <dbReference type="PROSITE-ProRule" id="PRU10125"/>
    </source>
</evidence>
<keyword evidence="6 8" id="KW-0413">Isomerase</keyword>
<accession>A0ABS1JI27</accession>
<dbReference type="SUPFAM" id="SSF54506">
    <property type="entry name" value="Diaminopimelate epimerase-like"/>
    <property type="match status" value="2"/>
</dbReference>
<dbReference type="InterPro" id="IPR001653">
    <property type="entry name" value="DAP_epimerase_DapF"/>
</dbReference>
<comment type="function">
    <text evidence="8">Catalyzes the stereoinversion of LL-2,6-diaminopimelate (L,L-DAP) to meso-diaminopimelate (meso-DAP), a precursor of L-lysine and an essential component of the bacterial peptidoglycan.</text>
</comment>
<name>A0ABS1JI27_9BURK</name>
<dbReference type="Gene3D" id="3.10.310.10">
    <property type="entry name" value="Diaminopimelate Epimerase, Chain A, domain 1"/>
    <property type="match status" value="2"/>
</dbReference>
<feature type="site" description="Could be important to modulate the pK values of the two catalytic cysteine residues" evidence="8">
    <location>
        <position position="221"/>
    </location>
</feature>
<feature type="binding site" evidence="8">
    <location>
        <begin position="221"/>
        <end position="222"/>
    </location>
    <ligand>
        <name>substrate</name>
    </ligand>
</feature>
<evidence type="ECO:0000256" key="3">
    <source>
        <dbReference type="ARBA" id="ARBA00013080"/>
    </source>
</evidence>
<dbReference type="Proteomes" id="UP000622707">
    <property type="component" value="Unassembled WGS sequence"/>
</dbReference>
<keyword evidence="8" id="KW-0963">Cytoplasm</keyword>
<dbReference type="EMBL" id="JAEQND010000001">
    <property type="protein sequence ID" value="MBL0423741.1"/>
    <property type="molecule type" value="Genomic_DNA"/>
</dbReference>
<evidence type="ECO:0000313" key="10">
    <source>
        <dbReference type="EMBL" id="MBL0423741.1"/>
    </source>
</evidence>
<evidence type="ECO:0000256" key="7">
    <source>
        <dbReference type="ARBA" id="ARBA00051712"/>
    </source>
</evidence>
<feature type="active site" evidence="9">
    <location>
        <position position="75"/>
    </location>
</feature>
<dbReference type="Pfam" id="PF01678">
    <property type="entry name" value="DAP_epimerase"/>
    <property type="match status" value="2"/>
</dbReference>
<keyword evidence="5 8" id="KW-0457">Lysine biosynthesis</keyword>
<comment type="pathway">
    <text evidence="1 8">Amino-acid biosynthesis; L-lysine biosynthesis via DAP pathway; DL-2,6-diaminopimelate from LL-2,6-diaminopimelate: step 1/1.</text>
</comment>
<keyword evidence="11" id="KW-1185">Reference proteome</keyword>
<evidence type="ECO:0000256" key="8">
    <source>
        <dbReference type="HAMAP-Rule" id="MF_00197"/>
    </source>
</evidence>
<proteinExistence type="inferred from homology"/>
<feature type="binding site" evidence="8">
    <location>
        <position position="66"/>
    </location>
    <ligand>
        <name>substrate</name>
    </ligand>
</feature>